<keyword evidence="3" id="KW-1185">Reference proteome</keyword>
<evidence type="ECO:0000313" key="3">
    <source>
        <dbReference type="Proteomes" id="UP001152622"/>
    </source>
</evidence>
<reference evidence="2" key="1">
    <citation type="journal article" date="2023" name="Science">
        <title>Genome structures resolve the early diversification of teleost fishes.</title>
        <authorList>
            <person name="Parey E."/>
            <person name="Louis A."/>
            <person name="Montfort J."/>
            <person name="Bouchez O."/>
            <person name="Roques C."/>
            <person name="Iampietro C."/>
            <person name="Lluch J."/>
            <person name="Castinel A."/>
            <person name="Donnadieu C."/>
            <person name="Desvignes T."/>
            <person name="Floi Bucao C."/>
            <person name="Jouanno E."/>
            <person name="Wen M."/>
            <person name="Mejri S."/>
            <person name="Dirks R."/>
            <person name="Jansen H."/>
            <person name="Henkel C."/>
            <person name="Chen W.J."/>
            <person name="Zahm M."/>
            <person name="Cabau C."/>
            <person name="Klopp C."/>
            <person name="Thompson A.W."/>
            <person name="Robinson-Rechavi M."/>
            <person name="Braasch I."/>
            <person name="Lecointre G."/>
            <person name="Bobe J."/>
            <person name="Postlethwait J.H."/>
            <person name="Berthelot C."/>
            <person name="Roest Crollius H."/>
            <person name="Guiguen Y."/>
        </authorList>
    </citation>
    <scope>NUCLEOTIDE SEQUENCE</scope>
    <source>
        <strain evidence="2">WJC10195</strain>
    </source>
</reference>
<organism evidence="2 3">
    <name type="scientific">Synaphobranchus kaupii</name>
    <name type="common">Kaup's arrowtooth eel</name>
    <dbReference type="NCBI Taxonomy" id="118154"/>
    <lineage>
        <taxon>Eukaryota</taxon>
        <taxon>Metazoa</taxon>
        <taxon>Chordata</taxon>
        <taxon>Craniata</taxon>
        <taxon>Vertebrata</taxon>
        <taxon>Euteleostomi</taxon>
        <taxon>Actinopterygii</taxon>
        <taxon>Neopterygii</taxon>
        <taxon>Teleostei</taxon>
        <taxon>Anguilliformes</taxon>
        <taxon>Synaphobranchidae</taxon>
        <taxon>Synaphobranchus</taxon>
    </lineage>
</organism>
<comment type="caution">
    <text evidence="2">The sequence shown here is derived from an EMBL/GenBank/DDBJ whole genome shotgun (WGS) entry which is preliminary data.</text>
</comment>
<evidence type="ECO:0000313" key="2">
    <source>
        <dbReference type="EMBL" id="KAJ8373936.1"/>
    </source>
</evidence>
<evidence type="ECO:0000256" key="1">
    <source>
        <dbReference type="SAM" id="MobiDB-lite"/>
    </source>
</evidence>
<feature type="compositionally biased region" description="Polar residues" evidence="1">
    <location>
        <begin position="21"/>
        <end position="30"/>
    </location>
</feature>
<gene>
    <name evidence="2" type="ORF">SKAU_G00045160</name>
</gene>
<sequence>MPLARPMEQRGNRKVGHGASDSRSTGSVFPSSDRGRDEARNAGGASCSSQIRGLGCCCVGDVESRRWLCWNLLSTQTGTRGAVSLGNTTATAAGV</sequence>
<dbReference type="Proteomes" id="UP001152622">
    <property type="component" value="Chromosome 2"/>
</dbReference>
<dbReference type="EMBL" id="JAINUF010000002">
    <property type="protein sequence ID" value="KAJ8373936.1"/>
    <property type="molecule type" value="Genomic_DNA"/>
</dbReference>
<dbReference type="AlphaFoldDB" id="A0A9Q1J841"/>
<protein>
    <submittedName>
        <fullName evidence="2">Uncharacterized protein</fullName>
    </submittedName>
</protein>
<accession>A0A9Q1J841</accession>
<feature type="region of interest" description="Disordered" evidence="1">
    <location>
        <begin position="1"/>
        <end position="50"/>
    </location>
</feature>
<proteinExistence type="predicted"/>
<name>A0A9Q1J841_SYNKA</name>